<dbReference type="Pfam" id="PF01019">
    <property type="entry name" value="G_glu_transpept"/>
    <property type="match status" value="1"/>
</dbReference>
<dbReference type="PANTHER" id="PTHR43881">
    <property type="entry name" value="GAMMA-GLUTAMYLTRANSPEPTIDASE (AFU_ORTHOLOGUE AFUA_4G13580)"/>
    <property type="match status" value="1"/>
</dbReference>
<dbReference type="SUPFAM" id="SSF56235">
    <property type="entry name" value="N-terminal nucleophile aminohydrolases (Ntn hydrolases)"/>
    <property type="match status" value="1"/>
</dbReference>
<dbReference type="OrthoDB" id="2015213at2759"/>
<dbReference type="InterPro" id="IPR052896">
    <property type="entry name" value="GGT-like_enzyme"/>
</dbReference>
<organism evidence="1 2">
    <name type="scientific">Gonapodya prolifera (strain JEL478)</name>
    <name type="common">Monoblepharis prolifera</name>
    <dbReference type="NCBI Taxonomy" id="1344416"/>
    <lineage>
        <taxon>Eukaryota</taxon>
        <taxon>Fungi</taxon>
        <taxon>Fungi incertae sedis</taxon>
        <taxon>Chytridiomycota</taxon>
        <taxon>Chytridiomycota incertae sedis</taxon>
        <taxon>Monoblepharidomycetes</taxon>
        <taxon>Monoblepharidales</taxon>
        <taxon>Gonapodyaceae</taxon>
        <taxon>Gonapodya</taxon>
    </lineage>
</organism>
<accession>A0A139AI68</accession>
<dbReference type="PRINTS" id="PR01210">
    <property type="entry name" value="GGTRANSPTASE"/>
</dbReference>
<dbReference type="AlphaFoldDB" id="A0A139AI68"/>
<reference evidence="1 2" key="1">
    <citation type="journal article" date="2015" name="Genome Biol. Evol.">
        <title>Phylogenomic analyses indicate that early fungi evolved digesting cell walls of algal ancestors of land plants.</title>
        <authorList>
            <person name="Chang Y."/>
            <person name="Wang S."/>
            <person name="Sekimoto S."/>
            <person name="Aerts A.L."/>
            <person name="Choi C."/>
            <person name="Clum A."/>
            <person name="LaButti K.M."/>
            <person name="Lindquist E.A."/>
            <person name="Yee Ngan C."/>
            <person name="Ohm R.A."/>
            <person name="Salamov A.A."/>
            <person name="Grigoriev I.V."/>
            <person name="Spatafora J.W."/>
            <person name="Berbee M.L."/>
        </authorList>
    </citation>
    <scope>NUCLEOTIDE SEQUENCE [LARGE SCALE GENOMIC DNA]</scope>
    <source>
        <strain evidence="1 2">JEL478</strain>
    </source>
</reference>
<gene>
    <name evidence="1" type="ORF">M427DRAFT_55436</name>
</gene>
<evidence type="ECO:0000313" key="1">
    <source>
        <dbReference type="EMBL" id="KXS16480.1"/>
    </source>
</evidence>
<name>A0A139AI68_GONPJ</name>
<dbReference type="InterPro" id="IPR029055">
    <property type="entry name" value="Ntn_hydrolases_N"/>
</dbReference>
<keyword evidence="2" id="KW-1185">Reference proteome</keyword>
<evidence type="ECO:0000313" key="2">
    <source>
        <dbReference type="Proteomes" id="UP000070544"/>
    </source>
</evidence>
<dbReference type="EMBL" id="KQ965752">
    <property type="protein sequence ID" value="KXS16480.1"/>
    <property type="molecule type" value="Genomic_DNA"/>
</dbReference>
<dbReference type="InterPro" id="IPR043137">
    <property type="entry name" value="GGT_ssub_C"/>
</dbReference>
<dbReference type="Gene3D" id="1.10.246.130">
    <property type="match status" value="1"/>
</dbReference>
<dbReference type="Proteomes" id="UP000070544">
    <property type="component" value="Unassembled WGS sequence"/>
</dbReference>
<protein>
    <submittedName>
        <fullName evidence="1">Acylase ACY 1</fullName>
    </submittedName>
</protein>
<dbReference type="STRING" id="1344416.A0A139AI68"/>
<dbReference type="Gene3D" id="3.60.20.40">
    <property type="match status" value="1"/>
</dbReference>
<dbReference type="PANTHER" id="PTHR43881:SF1">
    <property type="entry name" value="GAMMA-GLUTAMYLTRANSPEPTIDASE (AFU_ORTHOLOGUE AFUA_4G13580)"/>
    <property type="match status" value="1"/>
</dbReference>
<dbReference type="InterPro" id="IPR043138">
    <property type="entry name" value="GGT_lsub"/>
</dbReference>
<sequence length="562" mass="59839">MARRAMVACSQPLAAAAGYDILKRGGNAADAAVAVASCLTVTEPTSTGIGGDLFVLFYDNKTKKVKALNGSGRSPKALNLDFARAKGWVTGHPEATIPDTDLNAVTVPGAAAGWCDTVSLFGGGKLSLHDILAPAIDLAENGFPVEPIASYMWNESATRLTTHSTTYAAPQEWLISDPSSPTGLRGPHPSEVFAIPTLASTFRTLAAEGKKGFYEGRIGQAILETVKKGGGVMTEEDLKGHESTPSEPISAVYEGVRVWEHAPNGQGLVALIALRILHHLQLSGRVPHLTSLPHNSPAYLHALITALRLAFADARAHICDPAFAKVPVEELLGDKFISERVKAFDADKWNEEIVGKGGIGMEGFGKGKDTVYFSVVDAEGNACSFINSTYMSFGSGAVVPGTGIILQNRGANFSLVEGHPNVLEGGKRPYHTIIPAMATWEDTGDLWLSYGVMGGFNQPQGHVQVLLNLLRGMDPQTALDAPRFCLEPTEPPEYPVHFDEGVDEATLDALRKMGHKVVVLEGWKRGTMGRGQVIETHADKRTGTRVLIGGSDLRGDGMALGF</sequence>
<dbReference type="OMA" id="EGNMVSY"/>
<proteinExistence type="predicted"/>